<accession>A0ABP1QLW4</accession>
<organism evidence="2 3">
    <name type="scientific">Orchesella dallaii</name>
    <dbReference type="NCBI Taxonomy" id="48710"/>
    <lineage>
        <taxon>Eukaryota</taxon>
        <taxon>Metazoa</taxon>
        <taxon>Ecdysozoa</taxon>
        <taxon>Arthropoda</taxon>
        <taxon>Hexapoda</taxon>
        <taxon>Collembola</taxon>
        <taxon>Entomobryomorpha</taxon>
        <taxon>Entomobryoidea</taxon>
        <taxon>Orchesellidae</taxon>
        <taxon>Orchesellinae</taxon>
        <taxon>Orchesella</taxon>
    </lineage>
</organism>
<evidence type="ECO:0000313" key="3">
    <source>
        <dbReference type="Proteomes" id="UP001642540"/>
    </source>
</evidence>
<sequence>MSSIESGDGSNLEDLVLQYAKKCLNLKRTAKNILTTHLEIRNGVNECKFKGNSLQLMLQSCQMQAPHVQFYVGAYYACATMLGRVEQFHLKLQETAQQQPEWDGLAPVRPLASEWITTMARKDPGRLEKEMNEAKIKVDAAYHEIQHLKMLWNANKQCILGQYGVIAHQAVISLEPSWILPWKESLTSSLPVQRNYPIGGTPRADSNPECRLGVTDGVVPNDDSEVRIGYKCETPIYNREQPPSAASPKSSTPN</sequence>
<dbReference type="EMBL" id="CAXLJM020000039">
    <property type="protein sequence ID" value="CAL8107899.1"/>
    <property type="molecule type" value="Genomic_DNA"/>
</dbReference>
<evidence type="ECO:0000256" key="1">
    <source>
        <dbReference type="SAM" id="MobiDB-lite"/>
    </source>
</evidence>
<comment type="caution">
    <text evidence="2">The sequence shown here is derived from an EMBL/GenBank/DDBJ whole genome shotgun (WGS) entry which is preliminary data.</text>
</comment>
<dbReference type="Proteomes" id="UP001642540">
    <property type="component" value="Unassembled WGS sequence"/>
</dbReference>
<protein>
    <submittedName>
        <fullName evidence="2">Uncharacterized protein</fullName>
    </submittedName>
</protein>
<evidence type="ECO:0000313" key="2">
    <source>
        <dbReference type="EMBL" id="CAL8107899.1"/>
    </source>
</evidence>
<name>A0ABP1QLW4_9HEXA</name>
<keyword evidence="3" id="KW-1185">Reference proteome</keyword>
<gene>
    <name evidence="2" type="ORF">ODALV1_LOCUS12804</name>
</gene>
<feature type="compositionally biased region" description="Low complexity" evidence="1">
    <location>
        <begin position="242"/>
        <end position="254"/>
    </location>
</feature>
<reference evidence="2 3" key="1">
    <citation type="submission" date="2024-08" db="EMBL/GenBank/DDBJ databases">
        <authorList>
            <person name="Cucini C."/>
            <person name="Frati F."/>
        </authorList>
    </citation>
    <scope>NUCLEOTIDE SEQUENCE [LARGE SCALE GENOMIC DNA]</scope>
</reference>
<feature type="region of interest" description="Disordered" evidence="1">
    <location>
        <begin position="234"/>
        <end position="254"/>
    </location>
</feature>
<proteinExistence type="predicted"/>